<sequence length="224" mass="23574">MQENVILMTTAAQITTGGGGRRDTREPLFTTTCVDAQLSDIFSSIKSSFWVQVLKSSSIESPLYTHLPCHREGVAGGSVASGGDGAINGYSSYVITIDGISTVFPNPVRLSGGGGSSSGGHQGEGLQVITGDILSPEVKMTNYDPEEDTKLPPEAHPFSQDKGGRPGPHSMYNVASATKGTSQDQAGRDYGPPDLQQTILLEQQPGTLNATLQDHSLVSKPKVE</sequence>
<evidence type="ECO:0000313" key="2">
    <source>
        <dbReference type="EMBL" id="MPC55541.1"/>
    </source>
</evidence>
<dbReference type="Proteomes" id="UP000324222">
    <property type="component" value="Unassembled WGS sequence"/>
</dbReference>
<dbReference type="OrthoDB" id="6356815at2759"/>
<feature type="compositionally biased region" description="Polar residues" evidence="1">
    <location>
        <begin position="173"/>
        <end position="185"/>
    </location>
</feature>
<organism evidence="2 3">
    <name type="scientific">Portunus trituberculatus</name>
    <name type="common">Swimming crab</name>
    <name type="synonym">Neptunus trituberculatus</name>
    <dbReference type="NCBI Taxonomy" id="210409"/>
    <lineage>
        <taxon>Eukaryota</taxon>
        <taxon>Metazoa</taxon>
        <taxon>Ecdysozoa</taxon>
        <taxon>Arthropoda</taxon>
        <taxon>Crustacea</taxon>
        <taxon>Multicrustacea</taxon>
        <taxon>Malacostraca</taxon>
        <taxon>Eumalacostraca</taxon>
        <taxon>Eucarida</taxon>
        <taxon>Decapoda</taxon>
        <taxon>Pleocyemata</taxon>
        <taxon>Brachyura</taxon>
        <taxon>Eubrachyura</taxon>
        <taxon>Portunoidea</taxon>
        <taxon>Portunidae</taxon>
        <taxon>Portuninae</taxon>
        <taxon>Portunus</taxon>
    </lineage>
</organism>
<proteinExistence type="predicted"/>
<dbReference type="EMBL" id="VSRR010013268">
    <property type="protein sequence ID" value="MPC55541.1"/>
    <property type="molecule type" value="Genomic_DNA"/>
</dbReference>
<dbReference type="AlphaFoldDB" id="A0A5B7G6H6"/>
<evidence type="ECO:0000256" key="1">
    <source>
        <dbReference type="SAM" id="MobiDB-lite"/>
    </source>
</evidence>
<comment type="caution">
    <text evidence="2">The sequence shown here is derived from an EMBL/GenBank/DDBJ whole genome shotgun (WGS) entry which is preliminary data.</text>
</comment>
<feature type="region of interest" description="Disordered" evidence="1">
    <location>
        <begin position="143"/>
        <end position="224"/>
    </location>
</feature>
<evidence type="ECO:0000313" key="3">
    <source>
        <dbReference type="Proteomes" id="UP000324222"/>
    </source>
</evidence>
<accession>A0A5B7G6H6</accession>
<protein>
    <submittedName>
        <fullName evidence="2">Uncharacterized protein</fullName>
    </submittedName>
</protein>
<name>A0A5B7G6H6_PORTR</name>
<reference evidence="2 3" key="1">
    <citation type="submission" date="2019-05" db="EMBL/GenBank/DDBJ databases">
        <title>Another draft genome of Portunus trituberculatus and its Hox gene families provides insights of decapod evolution.</title>
        <authorList>
            <person name="Jeong J.-H."/>
            <person name="Song I."/>
            <person name="Kim S."/>
            <person name="Choi T."/>
            <person name="Kim D."/>
            <person name="Ryu S."/>
            <person name="Kim W."/>
        </authorList>
    </citation>
    <scope>NUCLEOTIDE SEQUENCE [LARGE SCALE GENOMIC DNA]</scope>
    <source>
        <tissue evidence="2">Muscle</tissue>
    </source>
</reference>
<feature type="compositionally biased region" description="Polar residues" evidence="1">
    <location>
        <begin position="195"/>
        <end position="216"/>
    </location>
</feature>
<keyword evidence="3" id="KW-1185">Reference proteome</keyword>
<gene>
    <name evidence="2" type="ORF">E2C01_049481</name>
</gene>